<dbReference type="Pfam" id="PF00030">
    <property type="entry name" value="Crystall"/>
    <property type="match status" value="1"/>
</dbReference>
<comment type="caution">
    <text evidence="5">The sequence shown here is derived from an EMBL/GenBank/DDBJ whole genome shotgun (WGS) entry which is preliminary data.</text>
</comment>
<dbReference type="SUPFAM" id="SSF49695">
    <property type="entry name" value="gamma-Crystallin-like"/>
    <property type="match status" value="1"/>
</dbReference>
<protein>
    <submittedName>
        <fullName evidence="5">Gamma-crystallin-1</fullName>
    </submittedName>
</protein>
<dbReference type="EMBL" id="LJIJ01000672">
    <property type="protein sequence ID" value="ODM95434.1"/>
    <property type="molecule type" value="Genomic_DNA"/>
</dbReference>
<dbReference type="AlphaFoldDB" id="A0A1D2MRJ1"/>
<dbReference type="InterPro" id="IPR001064">
    <property type="entry name" value="Beta/gamma_crystallin"/>
</dbReference>
<evidence type="ECO:0000256" key="3">
    <source>
        <dbReference type="SAM" id="SignalP"/>
    </source>
</evidence>
<feature type="domain" description="Beta/gamma crystallin 'Greek key'" evidence="4">
    <location>
        <begin position="30"/>
        <end position="79"/>
    </location>
</feature>
<comment type="similarity">
    <text evidence="1">Belongs to the beta/gamma-crystallin family.</text>
</comment>
<keyword evidence="3" id="KW-0732">Signal</keyword>
<dbReference type="Proteomes" id="UP000094527">
    <property type="component" value="Unassembled WGS sequence"/>
</dbReference>
<feature type="signal peptide" evidence="3">
    <location>
        <begin position="1"/>
        <end position="23"/>
    </location>
</feature>
<accession>A0A1D2MRJ1</accession>
<evidence type="ECO:0000259" key="4">
    <source>
        <dbReference type="Pfam" id="PF00030"/>
    </source>
</evidence>
<organism evidence="5 6">
    <name type="scientific">Orchesella cincta</name>
    <name type="common">Springtail</name>
    <name type="synonym">Podura cincta</name>
    <dbReference type="NCBI Taxonomy" id="48709"/>
    <lineage>
        <taxon>Eukaryota</taxon>
        <taxon>Metazoa</taxon>
        <taxon>Ecdysozoa</taxon>
        <taxon>Arthropoda</taxon>
        <taxon>Hexapoda</taxon>
        <taxon>Collembola</taxon>
        <taxon>Entomobryomorpha</taxon>
        <taxon>Entomobryoidea</taxon>
        <taxon>Orchesellidae</taxon>
        <taxon>Orchesellinae</taxon>
        <taxon>Orchesella</taxon>
    </lineage>
</organism>
<name>A0A1D2MRJ1_ORCCI</name>
<dbReference type="Gene3D" id="2.60.20.10">
    <property type="entry name" value="Crystallins"/>
    <property type="match status" value="2"/>
</dbReference>
<dbReference type="OMA" id="HYNTKEM"/>
<sequence>MLAYKSGWKAALLLLGYLQIVLGLDLHGAVLYEQYDSQGLNIEVTGYVSDLATRGFDNRARSACILGIWLLYSEPVYGYGSMYYAYNPSTTNPYCFDLDSLAGLVSSVRYSGYYDLTVETFNLYEYYYYMGAEEFTTDDIPSLSLAGRHASIIISGIGNWTVFEESNYNGPSLCLVPVTSITLIGDISEMMGIRHGSLRSVRKGCDANPDVVVHLPAAPMSGSSGAFIPVSQLKNET</sequence>
<feature type="chain" id="PRO_5008904431" evidence="3">
    <location>
        <begin position="24"/>
        <end position="237"/>
    </location>
</feature>
<evidence type="ECO:0000313" key="5">
    <source>
        <dbReference type="EMBL" id="ODM95434.1"/>
    </source>
</evidence>
<keyword evidence="2" id="KW-0677">Repeat</keyword>
<evidence type="ECO:0000313" key="6">
    <source>
        <dbReference type="Proteomes" id="UP000094527"/>
    </source>
</evidence>
<dbReference type="InterPro" id="IPR011024">
    <property type="entry name" value="G_crystallin-like"/>
</dbReference>
<proteinExistence type="inferred from homology"/>
<evidence type="ECO:0000256" key="2">
    <source>
        <dbReference type="ARBA" id="ARBA00022737"/>
    </source>
</evidence>
<reference evidence="5 6" key="1">
    <citation type="journal article" date="2016" name="Genome Biol. Evol.">
        <title>Gene Family Evolution Reflects Adaptation to Soil Environmental Stressors in the Genome of the Collembolan Orchesella cincta.</title>
        <authorList>
            <person name="Faddeeva-Vakhrusheva A."/>
            <person name="Derks M.F."/>
            <person name="Anvar S.Y."/>
            <person name="Agamennone V."/>
            <person name="Suring W."/>
            <person name="Smit S."/>
            <person name="van Straalen N.M."/>
            <person name="Roelofs D."/>
        </authorList>
    </citation>
    <scope>NUCLEOTIDE SEQUENCE [LARGE SCALE GENOMIC DNA]</scope>
    <source>
        <tissue evidence="5">Mixed pool</tissue>
    </source>
</reference>
<keyword evidence="6" id="KW-1185">Reference proteome</keyword>
<feature type="non-terminal residue" evidence="5">
    <location>
        <position position="237"/>
    </location>
</feature>
<gene>
    <name evidence="5" type="ORF">Ocin01_11244</name>
</gene>
<dbReference type="OrthoDB" id="6381640at2759"/>
<evidence type="ECO:0000256" key="1">
    <source>
        <dbReference type="ARBA" id="ARBA00009646"/>
    </source>
</evidence>